<sequence length="85" mass="8984">MIKACRCAALAGGGVLWLGQVWCGVELTHEHMISTMSMLAGGTARGQKGKGTCYVWVRLYVRAQAHPTRKGSFAGRVLDGCVGCG</sequence>
<dbReference type="EMBL" id="JAUIQD010000001">
    <property type="protein sequence ID" value="KAK3363626.1"/>
    <property type="molecule type" value="Genomic_DNA"/>
</dbReference>
<protein>
    <recommendedName>
        <fullName evidence="4">Secreted protein</fullName>
    </recommendedName>
</protein>
<dbReference type="Proteomes" id="UP001275084">
    <property type="component" value="Unassembled WGS sequence"/>
</dbReference>
<feature type="chain" id="PRO_5042574144" description="Secreted protein" evidence="1">
    <location>
        <begin position="24"/>
        <end position="85"/>
    </location>
</feature>
<gene>
    <name evidence="2" type="ORF">B0T25DRAFT_528084</name>
</gene>
<accession>A0AAJ0HVF6</accession>
<dbReference type="AlphaFoldDB" id="A0AAJ0HVF6"/>
<reference evidence="2" key="2">
    <citation type="submission" date="2023-06" db="EMBL/GenBank/DDBJ databases">
        <authorList>
            <consortium name="Lawrence Berkeley National Laboratory"/>
            <person name="Haridas S."/>
            <person name="Hensen N."/>
            <person name="Bonometti L."/>
            <person name="Westerberg I."/>
            <person name="Brannstrom I.O."/>
            <person name="Guillou S."/>
            <person name="Cros-Aarteil S."/>
            <person name="Calhoun S."/>
            <person name="Kuo A."/>
            <person name="Mondo S."/>
            <person name="Pangilinan J."/>
            <person name="Riley R."/>
            <person name="Labutti K."/>
            <person name="Andreopoulos B."/>
            <person name="Lipzen A."/>
            <person name="Chen C."/>
            <person name="Yanf M."/>
            <person name="Daum C."/>
            <person name="Ng V."/>
            <person name="Clum A."/>
            <person name="Steindorff A."/>
            <person name="Ohm R."/>
            <person name="Martin F."/>
            <person name="Silar P."/>
            <person name="Natvig D."/>
            <person name="Lalanne C."/>
            <person name="Gautier V."/>
            <person name="Ament-Velasquez S.L."/>
            <person name="Kruys A."/>
            <person name="Hutchinson M.I."/>
            <person name="Powell A.J."/>
            <person name="Barry K."/>
            <person name="Miller A.N."/>
            <person name="Grigoriev I.V."/>
            <person name="Debuchy R."/>
            <person name="Gladieux P."/>
            <person name="Thoren M.H."/>
            <person name="Johannesson H."/>
        </authorList>
    </citation>
    <scope>NUCLEOTIDE SEQUENCE</scope>
    <source>
        <strain evidence="2">CBS 955.72</strain>
    </source>
</reference>
<keyword evidence="3" id="KW-1185">Reference proteome</keyword>
<feature type="signal peptide" evidence="1">
    <location>
        <begin position="1"/>
        <end position="23"/>
    </location>
</feature>
<proteinExistence type="predicted"/>
<evidence type="ECO:0008006" key="4">
    <source>
        <dbReference type="Google" id="ProtNLM"/>
    </source>
</evidence>
<evidence type="ECO:0000256" key="1">
    <source>
        <dbReference type="SAM" id="SignalP"/>
    </source>
</evidence>
<comment type="caution">
    <text evidence="2">The sequence shown here is derived from an EMBL/GenBank/DDBJ whole genome shotgun (WGS) entry which is preliminary data.</text>
</comment>
<organism evidence="2 3">
    <name type="scientific">Lasiosphaeria hispida</name>
    <dbReference type="NCBI Taxonomy" id="260671"/>
    <lineage>
        <taxon>Eukaryota</taxon>
        <taxon>Fungi</taxon>
        <taxon>Dikarya</taxon>
        <taxon>Ascomycota</taxon>
        <taxon>Pezizomycotina</taxon>
        <taxon>Sordariomycetes</taxon>
        <taxon>Sordariomycetidae</taxon>
        <taxon>Sordariales</taxon>
        <taxon>Lasiosphaeriaceae</taxon>
        <taxon>Lasiosphaeria</taxon>
    </lineage>
</organism>
<reference evidence="2" key="1">
    <citation type="journal article" date="2023" name="Mol. Phylogenet. Evol.">
        <title>Genome-scale phylogeny and comparative genomics of the fungal order Sordariales.</title>
        <authorList>
            <person name="Hensen N."/>
            <person name="Bonometti L."/>
            <person name="Westerberg I."/>
            <person name="Brannstrom I.O."/>
            <person name="Guillou S."/>
            <person name="Cros-Aarteil S."/>
            <person name="Calhoun S."/>
            <person name="Haridas S."/>
            <person name="Kuo A."/>
            <person name="Mondo S."/>
            <person name="Pangilinan J."/>
            <person name="Riley R."/>
            <person name="LaButti K."/>
            <person name="Andreopoulos B."/>
            <person name="Lipzen A."/>
            <person name="Chen C."/>
            <person name="Yan M."/>
            <person name="Daum C."/>
            <person name="Ng V."/>
            <person name="Clum A."/>
            <person name="Steindorff A."/>
            <person name="Ohm R.A."/>
            <person name="Martin F."/>
            <person name="Silar P."/>
            <person name="Natvig D.O."/>
            <person name="Lalanne C."/>
            <person name="Gautier V."/>
            <person name="Ament-Velasquez S.L."/>
            <person name="Kruys A."/>
            <person name="Hutchinson M.I."/>
            <person name="Powell A.J."/>
            <person name="Barry K."/>
            <person name="Miller A.N."/>
            <person name="Grigoriev I.V."/>
            <person name="Debuchy R."/>
            <person name="Gladieux P."/>
            <person name="Hiltunen Thoren M."/>
            <person name="Johannesson H."/>
        </authorList>
    </citation>
    <scope>NUCLEOTIDE SEQUENCE</scope>
    <source>
        <strain evidence="2">CBS 955.72</strain>
    </source>
</reference>
<name>A0AAJ0HVF6_9PEZI</name>
<keyword evidence="1" id="KW-0732">Signal</keyword>
<evidence type="ECO:0000313" key="3">
    <source>
        <dbReference type="Proteomes" id="UP001275084"/>
    </source>
</evidence>
<evidence type="ECO:0000313" key="2">
    <source>
        <dbReference type="EMBL" id="KAK3363626.1"/>
    </source>
</evidence>